<evidence type="ECO:0000256" key="2">
    <source>
        <dbReference type="RuleBase" id="RU367006"/>
    </source>
</evidence>
<feature type="compositionally biased region" description="Basic and acidic residues" evidence="3">
    <location>
        <begin position="236"/>
        <end position="255"/>
    </location>
</feature>
<protein>
    <recommendedName>
        <fullName evidence="2">COP9 signalosome complex subunit 6</fullName>
    </recommendedName>
</protein>
<keyword evidence="2" id="KW-0539">Nucleus</keyword>
<evidence type="ECO:0000259" key="4">
    <source>
        <dbReference type="Pfam" id="PF01398"/>
    </source>
</evidence>
<evidence type="ECO:0000259" key="5">
    <source>
        <dbReference type="Pfam" id="PF13012"/>
    </source>
</evidence>
<evidence type="ECO:0000256" key="1">
    <source>
        <dbReference type="ARBA" id="ARBA00010893"/>
    </source>
</evidence>
<feature type="domain" description="JAB1/MPN/MOV34 metalloenzyme" evidence="4">
    <location>
        <begin position="21"/>
        <end position="126"/>
    </location>
</feature>
<feature type="domain" description="EIF3F/CSN6-like C-terminal" evidence="5">
    <location>
        <begin position="211"/>
        <end position="371"/>
    </location>
</feature>
<dbReference type="PANTHER" id="PTHR10540">
    <property type="entry name" value="EUKARYOTIC TRANSLATION INITIATION FACTOR 3 SUBUNIT F-RELATED"/>
    <property type="match status" value="1"/>
</dbReference>
<name>A0A8H3IRT7_9LECA</name>
<sequence>MATPAASSLLAGSGASYSGLRASLHPLVLLTISDYITRHRLRSSRQPLVGALLGQQKGTEITIEHAYDIKILPTQPGEEWTLDEQFFAERLQQYKDVHKEPPLDLVGWWTIGSATGPGPEVLEIHKHVLQNFNETSLVLVFHPEAAGKAALEQANGHARAKLPLTIFETVYETRKGDADGDALMQDDGQHKVEAESDIKFAELPYEMVTGEAEMIAMDFVAKGSGNATAVGAKGESTQDKGKGNGKTRDQADSKSDIPLNAQEEELISFLNSRANAIKMLQSRLSQLGSYLHRLPSSYLTDASIPIDASEAQSTQSHQILRSILTLTSRLPHILPADIEAFLQEQSAERADVAVVMLLGSLGRSTIDAKELGRSFAIADSAKSVGRKTNKGHPGLSDHLNTILGPSDRDWSRLDEM</sequence>
<dbReference type="Pfam" id="PF01398">
    <property type="entry name" value="JAB"/>
    <property type="match status" value="1"/>
</dbReference>
<dbReference type="Proteomes" id="UP000664169">
    <property type="component" value="Unassembled WGS sequence"/>
</dbReference>
<dbReference type="GO" id="GO:0008180">
    <property type="term" value="C:COP9 signalosome"/>
    <property type="evidence" value="ECO:0007669"/>
    <property type="project" value="UniProtKB-UniRule"/>
</dbReference>
<comment type="function">
    <text evidence="2">Component of the COP9 signalosome complex (CSN), a complex involved in various cellular and developmental processes.</text>
</comment>
<accession>A0A8H3IRT7</accession>
<gene>
    <name evidence="6" type="ORF">GOMPHAMPRED_003404</name>
</gene>
<organism evidence="6 7">
    <name type="scientific">Gomphillus americanus</name>
    <dbReference type="NCBI Taxonomy" id="1940652"/>
    <lineage>
        <taxon>Eukaryota</taxon>
        <taxon>Fungi</taxon>
        <taxon>Dikarya</taxon>
        <taxon>Ascomycota</taxon>
        <taxon>Pezizomycotina</taxon>
        <taxon>Lecanoromycetes</taxon>
        <taxon>OSLEUM clade</taxon>
        <taxon>Ostropomycetidae</taxon>
        <taxon>Ostropales</taxon>
        <taxon>Graphidaceae</taxon>
        <taxon>Gomphilloideae</taxon>
        <taxon>Gomphillus</taxon>
    </lineage>
</organism>
<dbReference type="InterPro" id="IPR033859">
    <property type="entry name" value="MPN_CSN6"/>
</dbReference>
<comment type="similarity">
    <text evidence="1 2">Belongs to the peptidase M67A family. CSN6 subfamily.</text>
</comment>
<dbReference type="EMBL" id="CAJPDQ010000020">
    <property type="protein sequence ID" value="CAF9923649.1"/>
    <property type="molecule type" value="Genomic_DNA"/>
</dbReference>
<proteinExistence type="inferred from homology"/>
<dbReference type="GO" id="GO:0000338">
    <property type="term" value="P:protein deneddylation"/>
    <property type="evidence" value="ECO:0007669"/>
    <property type="project" value="InterPro"/>
</dbReference>
<evidence type="ECO:0000256" key="3">
    <source>
        <dbReference type="SAM" id="MobiDB-lite"/>
    </source>
</evidence>
<dbReference type="AlphaFoldDB" id="A0A8H3IRT7"/>
<dbReference type="CDD" id="cd08063">
    <property type="entry name" value="MPN_CSN6"/>
    <property type="match status" value="1"/>
</dbReference>
<dbReference type="GO" id="GO:0008237">
    <property type="term" value="F:metallopeptidase activity"/>
    <property type="evidence" value="ECO:0007669"/>
    <property type="project" value="InterPro"/>
</dbReference>
<reference evidence="6" key="1">
    <citation type="submission" date="2021-03" db="EMBL/GenBank/DDBJ databases">
        <authorList>
            <person name="Tagirdzhanova G."/>
        </authorList>
    </citation>
    <scope>NUCLEOTIDE SEQUENCE</scope>
</reference>
<dbReference type="Pfam" id="PF13012">
    <property type="entry name" value="MitMem_reg"/>
    <property type="match status" value="1"/>
</dbReference>
<dbReference type="OrthoDB" id="1378at2759"/>
<feature type="region of interest" description="Disordered" evidence="3">
    <location>
        <begin position="228"/>
        <end position="258"/>
    </location>
</feature>
<keyword evidence="7" id="KW-1185">Reference proteome</keyword>
<dbReference type="PANTHER" id="PTHR10540:SF8">
    <property type="entry name" value="COP9 SIGNALOSOME COMPLEX SUBUNIT 6"/>
    <property type="match status" value="1"/>
</dbReference>
<dbReference type="GO" id="GO:0005737">
    <property type="term" value="C:cytoplasm"/>
    <property type="evidence" value="ECO:0007669"/>
    <property type="project" value="UniProtKB-SubCell"/>
</dbReference>
<dbReference type="InterPro" id="IPR024969">
    <property type="entry name" value="EIF3F/CSN6-like_C"/>
</dbReference>
<keyword evidence="2" id="KW-0963">Cytoplasm</keyword>
<comment type="subcellular location">
    <subcellularLocation>
        <location evidence="2">Cytoplasm</location>
    </subcellularLocation>
    <subcellularLocation>
        <location evidence="2">Nucleus</location>
    </subcellularLocation>
</comment>
<keyword evidence="2" id="KW-0736">Signalosome</keyword>
<comment type="caution">
    <text evidence="6">The sequence shown here is derived from an EMBL/GenBank/DDBJ whole genome shotgun (WGS) entry which is preliminary data.</text>
</comment>
<dbReference type="Gene3D" id="3.40.140.10">
    <property type="entry name" value="Cytidine Deaminase, domain 2"/>
    <property type="match status" value="1"/>
</dbReference>
<dbReference type="InterPro" id="IPR000555">
    <property type="entry name" value="JAMM/MPN+_dom"/>
</dbReference>
<evidence type="ECO:0000313" key="6">
    <source>
        <dbReference type="EMBL" id="CAF9923649.1"/>
    </source>
</evidence>
<evidence type="ECO:0000313" key="7">
    <source>
        <dbReference type="Proteomes" id="UP000664169"/>
    </source>
</evidence>